<accession>V4TCT5</accession>
<gene>
    <name evidence="2" type="ORF">CICLE_v10033993mg</name>
</gene>
<name>V4TCT5_CITCL</name>
<protein>
    <submittedName>
        <fullName evidence="2">Uncharacterized protein</fullName>
    </submittedName>
</protein>
<sequence length="85" mass="10040">MFHFFWFSLFNLISFNLIDSSFLEKIKFNMCFRSIGCGTSLQIFRVVVDVCFLCKFYVIVLCSDLDLCSSFMINHFVFIFNSVDQ</sequence>
<evidence type="ECO:0000256" key="1">
    <source>
        <dbReference type="SAM" id="SignalP"/>
    </source>
</evidence>
<keyword evidence="3" id="KW-1185">Reference proteome</keyword>
<dbReference type="EMBL" id="KI536726">
    <property type="protein sequence ID" value="ESR49390.1"/>
    <property type="molecule type" value="Genomic_DNA"/>
</dbReference>
<proteinExistence type="predicted"/>
<organism evidence="2 3">
    <name type="scientific">Citrus clementina</name>
    <name type="common">Clementine</name>
    <name type="synonym">Citrus deliciosa x Citrus sinensis</name>
    <dbReference type="NCBI Taxonomy" id="85681"/>
    <lineage>
        <taxon>Eukaryota</taxon>
        <taxon>Viridiplantae</taxon>
        <taxon>Streptophyta</taxon>
        <taxon>Embryophyta</taxon>
        <taxon>Tracheophyta</taxon>
        <taxon>Spermatophyta</taxon>
        <taxon>Magnoliopsida</taxon>
        <taxon>eudicotyledons</taxon>
        <taxon>Gunneridae</taxon>
        <taxon>Pentapetalae</taxon>
        <taxon>rosids</taxon>
        <taxon>malvids</taxon>
        <taxon>Sapindales</taxon>
        <taxon>Rutaceae</taxon>
        <taxon>Aurantioideae</taxon>
        <taxon>Citrus</taxon>
    </lineage>
</organism>
<dbReference type="KEGG" id="cic:CICLE_v10033993mg"/>
<feature type="signal peptide" evidence="1">
    <location>
        <begin position="1"/>
        <end position="20"/>
    </location>
</feature>
<dbReference type="Proteomes" id="UP000030687">
    <property type="component" value="Unassembled WGS sequence"/>
</dbReference>
<keyword evidence="1" id="KW-0732">Signal</keyword>
<dbReference type="AlphaFoldDB" id="V4TCT5"/>
<dbReference type="Gramene" id="ESR49390">
    <property type="protein sequence ID" value="ESR49390"/>
    <property type="gene ID" value="CICLE_v10033993mg"/>
</dbReference>
<reference evidence="2 3" key="1">
    <citation type="submission" date="2013-10" db="EMBL/GenBank/DDBJ databases">
        <authorList>
            <consortium name="International Citrus Genome Consortium"/>
            <person name="Jenkins J."/>
            <person name="Schmutz J."/>
            <person name="Prochnik S."/>
            <person name="Rokhsar D."/>
            <person name="Gmitter F."/>
            <person name="Ollitrault P."/>
            <person name="Machado M."/>
            <person name="Talon M."/>
            <person name="Wincker P."/>
            <person name="Jaillon O."/>
            <person name="Morgante M."/>
        </authorList>
    </citation>
    <scope>NUCLEOTIDE SEQUENCE</scope>
    <source>
        <strain evidence="3">cv. Clemenules</strain>
    </source>
</reference>
<feature type="chain" id="PRO_5004729767" evidence="1">
    <location>
        <begin position="21"/>
        <end position="85"/>
    </location>
</feature>
<evidence type="ECO:0000313" key="3">
    <source>
        <dbReference type="Proteomes" id="UP000030687"/>
    </source>
</evidence>
<evidence type="ECO:0000313" key="2">
    <source>
        <dbReference type="EMBL" id="ESR49390.1"/>
    </source>
</evidence>
<dbReference type="InParanoid" id="V4TCT5"/>